<evidence type="ECO:0000256" key="3">
    <source>
        <dbReference type="ARBA" id="ARBA00022588"/>
    </source>
</evidence>
<dbReference type="InterPro" id="IPR011029">
    <property type="entry name" value="DEATH-like_dom_sf"/>
</dbReference>
<protein>
    <submittedName>
        <fullName evidence="14">NACHT protein</fullName>
    </submittedName>
</protein>
<evidence type="ECO:0000259" key="13">
    <source>
        <dbReference type="PROSITE" id="PS50837"/>
    </source>
</evidence>
<reference evidence="14 15" key="1">
    <citation type="submission" date="2021-05" db="EMBL/GenBank/DDBJ databases">
        <authorList>
            <person name="Zahm M."/>
            <person name="Klopp C."/>
            <person name="Cabau C."/>
            <person name="Kuhl H."/>
            <person name="Suciu R."/>
            <person name="Ciorpac M."/>
            <person name="Holostenco D."/>
            <person name="Gessner J."/>
            <person name="Wuertz S."/>
            <person name="Hohne C."/>
            <person name="Stock M."/>
            <person name="Gislard M."/>
            <person name="Lluch J."/>
            <person name="Milhes M."/>
            <person name="Lampietro C."/>
            <person name="Lopez Roques C."/>
            <person name="Donnadieu C."/>
            <person name="Du K."/>
            <person name="Schartl M."/>
            <person name="Guiguen Y."/>
        </authorList>
    </citation>
    <scope>NUCLEOTIDE SEQUENCE [LARGE SCALE GENOMIC DNA]</scope>
    <source>
        <strain evidence="14">Hh-F2</strain>
        <tissue evidence="14">Blood</tissue>
    </source>
</reference>
<evidence type="ECO:0000256" key="11">
    <source>
        <dbReference type="ARBA" id="ARBA00023233"/>
    </source>
</evidence>
<gene>
    <name evidence="14" type="ORF">HHUSO_G4347</name>
</gene>
<dbReference type="Pfam" id="PF05729">
    <property type="entry name" value="NACHT"/>
    <property type="match status" value="1"/>
</dbReference>
<keyword evidence="6" id="KW-0378">Hydrolase</keyword>
<feature type="domain" description="CARD" evidence="12">
    <location>
        <begin position="20"/>
        <end position="97"/>
    </location>
</feature>
<sequence>MLQVEIERAFNVQETRGMGDQKEPVALLRKWKVTLIEVLSMDPSPVLQLSDSRGLISRLQYNKIKAIQDPAEKIESLLDLIIDKGNGMAQVFLELLKIVQKDYPRLPSELIGGSDVLCDLQTAKKKHKHCVIRDNGKIVEYNSLPWESILISERYTPLLMVEYQKPFEDTIQELMGRGSYQAKAMVRNKSKVSLEHLFQTKGDFQNPKLLILLGVAGVGKTTLVQKLMMDWALGKLYQDNFDFVFCLKCRELNLLTGKQSLVDVLLLNHNYLLPSIGQILKHPEKILIVIDGFDEFRFPICQLQHQLCTKTDEPRNIDNLLASLLRRGLLPEACLILTTRPSALEQMKVIKADGCFEILGFPEEHREEYFQHFFADEAVAAQAFQHIKENEVVYTMCYIPIFCWIVCTVLKEQGKFVNNYPQTATEIFVHFIIISVKYHNFSGQAGLRACLQKLSKLAFCGVQENRIIFYPEELKAAGLELQDMTSLFCTEILVKEVVGTFSVYSFIHLTVQEFLAALSFFICDNCTLESFYDLDITLRFLFGLTNPSSQNQLAHHIGPFSPAATAQANHWLQVNIELYTTSAWSGEFFMKLLYALFEKNDARVTKEALATATSIGLPSTPLSKVDCLVIRNVFQQGNVPCNMEFNLEGGDLSDGLHVLAPVLHKFGRLFFHENPIGDKGVVHLYPVLQRTDCQISFLDLMETGITDEGMPGLSAAIAQNNSIKELDLWGNGITDKSIQHIHHIALNCPALETITLHGEKFSKTGRQRLDNLTSVKPSFKVQWSMNDYCW</sequence>
<evidence type="ECO:0000256" key="5">
    <source>
        <dbReference type="ARBA" id="ARBA00022741"/>
    </source>
</evidence>
<evidence type="ECO:0000256" key="10">
    <source>
        <dbReference type="ARBA" id="ARBA00023198"/>
    </source>
</evidence>
<keyword evidence="5" id="KW-0547">Nucleotide-binding</keyword>
<dbReference type="CDD" id="cd01671">
    <property type="entry name" value="CARD"/>
    <property type="match status" value="1"/>
</dbReference>
<evidence type="ECO:0000256" key="8">
    <source>
        <dbReference type="ARBA" id="ARBA00022843"/>
    </source>
</evidence>
<dbReference type="PROSITE" id="PS50837">
    <property type="entry name" value="NACHT"/>
    <property type="match status" value="1"/>
</dbReference>
<dbReference type="EMBL" id="JAHFZB010000003">
    <property type="protein sequence ID" value="KAK6492094.1"/>
    <property type="molecule type" value="Genomic_DNA"/>
</dbReference>
<dbReference type="Pfam" id="PF17779">
    <property type="entry name" value="WHD_NOD2"/>
    <property type="match status" value="1"/>
</dbReference>
<evidence type="ECO:0000256" key="2">
    <source>
        <dbReference type="ARBA" id="ARBA00022490"/>
    </source>
</evidence>
<keyword evidence="11" id="KW-1271">Inflammasome</keyword>
<keyword evidence="8" id="KW-0832">Ubl conjugation</keyword>
<dbReference type="PROSITE" id="PS50209">
    <property type="entry name" value="CARD"/>
    <property type="match status" value="1"/>
</dbReference>
<keyword evidence="7" id="KW-0067">ATP-binding</keyword>
<dbReference type="InterPro" id="IPR041267">
    <property type="entry name" value="NLRP_HD2"/>
</dbReference>
<dbReference type="Gene3D" id="3.40.50.300">
    <property type="entry name" value="P-loop containing nucleotide triphosphate hydrolases"/>
    <property type="match status" value="1"/>
</dbReference>
<proteinExistence type="predicted"/>
<dbReference type="InterPro" id="IPR027417">
    <property type="entry name" value="P-loop_NTPase"/>
</dbReference>
<name>A0ABR1A4R6_HUSHU</name>
<dbReference type="SUPFAM" id="SSF47986">
    <property type="entry name" value="DEATH domain"/>
    <property type="match status" value="1"/>
</dbReference>
<evidence type="ECO:0000256" key="7">
    <source>
        <dbReference type="ARBA" id="ARBA00022840"/>
    </source>
</evidence>
<dbReference type="PANTHER" id="PTHR45690">
    <property type="entry name" value="NACHT, LRR AND PYD DOMAINS-CONTAINING PROTEIN 12"/>
    <property type="match status" value="1"/>
</dbReference>
<dbReference type="SUPFAM" id="SSF52540">
    <property type="entry name" value="P-loop containing nucleoside triphosphate hydrolases"/>
    <property type="match status" value="1"/>
</dbReference>
<keyword evidence="9" id="KW-0391">Immunity</keyword>
<dbReference type="SUPFAM" id="SSF52047">
    <property type="entry name" value="RNI-like"/>
    <property type="match status" value="1"/>
</dbReference>
<evidence type="ECO:0000256" key="6">
    <source>
        <dbReference type="ARBA" id="ARBA00022801"/>
    </source>
</evidence>
<dbReference type="Pfam" id="PF17776">
    <property type="entry name" value="NLRC4_HD2"/>
    <property type="match status" value="1"/>
</dbReference>
<dbReference type="InterPro" id="IPR001315">
    <property type="entry name" value="CARD"/>
</dbReference>
<keyword evidence="15" id="KW-1185">Reference proteome</keyword>
<feature type="domain" description="NACHT" evidence="13">
    <location>
        <begin position="208"/>
        <end position="343"/>
    </location>
</feature>
<dbReference type="InterPro" id="IPR041075">
    <property type="entry name" value="NOD1/2_WH"/>
</dbReference>
<keyword evidence="2" id="KW-0963">Cytoplasm</keyword>
<evidence type="ECO:0000259" key="12">
    <source>
        <dbReference type="PROSITE" id="PS50209"/>
    </source>
</evidence>
<dbReference type="InterPro" id="IPR007111">
    <property type="entry name" value="NACHT_NTPase"/>
</dbReference>
<dbReference type="PANTHER" id="PTHR45690:SF19">
    <property type="entry name" value="NACHT, LRR AND PYD DOMAINS-CONTAINING PROTEIN 3"/>
    <property type="match status" value="1"/>
</dbReference>
<comment type="caution">
    <text evidence="14">The sequence shown here is derived from an EMBL/GenBank/DDBJ whole genome shotgun (WGS) entry which is preliminary data.</text>
</comment>
<evidence type="ECO:0000313" key="15">
    <source>
        <dbReference type="Proteomes" id="UP001369086"/>
    </source>
</evidence>
<dbReference type="InterPro" id="IPR032675">
    <property type="entry name" value="LRR_dom_sf"/>
</dbReference>
<keyword evidence="10" id="KW-0395">Inflammatory response</keyword>
<dbReference type="Gene3D" id="3.80.10.10">
    <property type="entry name" value="Ribonuclease Inhibitor"/>
    <property type="match status" value="1"/>
</dbReference>
<evidence type="ECO:0000256" key="9">
    <source>
        <dbReference type="ARBA" id="ARBA00022859"/>
    </source>
</evidence>
<evidence type="ECO:0000256" key="4">
    <source>
        <dbReference type="ARBA" id="ARBA00022737"/>
    </source>
</evidence>
<dbReference type="Gene3D" id="1.10.533.10">
    <property type="entry name" value="Death Domain, Fas"/>
    <property type="match status" value="1"/>
</dbReference>
<keyword evidence="3" id="KW-0399">Innate immunity</keyword>
<dbReference type="InterPro" id="IPR050637">
    <property type="entry name" value="NLRP_innate_immun_reg"/>
</dbReference>
<evidence type="ECO:0000256" key="1">
    <source>
        <dbReference type="ARBA" id="ARBA00004110"/>
    </source>
</evidence>
<keyword evidence="4" id="KW-0677">Repeat</keyword>
<organism evidence="14 15">
    <name type="scientific">Huso huso</name>
    <name type="common">Beluga</name>
    <name type="synonym">Acipenser huso</name>
    <dbReference type="NCBI Taxonomy" id="61971"/>
    <lineage>
        <taxon>Eukaryota</taxon>
        <taxon>Metazoa</taxon>
        <taxon>Chordata</taxon>
        <taxon>Craniata</taxon>
        <taxon>Vertebrata</taxon>
        <taxon>Euteleostomi</taxon>
        <taxon>Actinopterygii</taxon>
        <taxon>Chondrostei</taxon>
        <taxon>Acipenseriformes</taxon>
        <taxon>Acipenseridae</taxon>
        <taxon>Huso</taxon>
    </lineage>
</organism>
<accession>A0ABR1A4R6</accession>
<evidence type="ECO:0000313" key="14">
    <source>
        <dbReference type="EMBL" id="KAK6492094.1"/>
    </source>
</evidence>
<dbReference type="Proteomes" id="UP001369086">
    <property type="component" value="Unassembled WGS sequence"/>
</dbReference>
<comment type="subcellular location">
    <subcellularLocation>
        <location evidence="1">Inflammasome</location>
    </subcellularLocation>
</comment>